<dbReference type="Pfam" id="PF11991">
    <property type="entry name" value="Trp_DMAT"/>
    <property type="match status" value="1"/>
</dbReference>
<dbReference type="GO" id="GO:0016765">
    <property type="term" value="F:transferase activity, transferring alkyl or aryl (other than methyl) groups"/>
    <property type="evidence" value="ECO:0007669"/>
    <property type="project" value="InterPro"/>
</dbReference>
<dbReference type="EMBL" id="MLQL01000076">
    <property type="protein sequence ID" value="OQE11228.1"/>
    <property type="molecule type" value="Genomic_DNA"/>
</dbReference>
<evidence type="ECO:0000256" key="3">
    <source>
        <dbReference type="PIRSR" id="PIRSR000509-1"/>
    </source>
</evidence>
<dbReference type="PANTHER" id="PTHR40627:SF3">
    <property type="entry name" value="PRENYLTRANSFERASE ASQH2-RELATED"/>
    <property type="match status" value="1"/>
</dbReference>
<keyword evidence="2" id="KW-0808">Transferase</keyword>
<dbReference type="CDD" id="cd13929">
    <property type="entry name" value="PT-DMATS_CymD"/>
    <property type="match status" value="1"/>
</dbReference>
<dbReference type="PIRSF" id="PIRSF000509">
    <property type="entry name" value="Trp_DMAT"/>
    <property type="match status" value="1"/>
</dbReference>
<dbReference type="InterPro" id="IPR017795">
    <property type="entry name" value="ABBA_NscD-like"/>
</dbReference>
<comment type="caution">
    <text evidence="4">The sequence shown here is derived from an EMBL/GenBank/DDBJ whole genome shotgun (WGS) entry which is preliminary data.</text>
</comment>
<dbReference type="InterPro" id="IPR033964">
    <property type="entry name" value="ABBA"/>
</dbReference>
<dbReference type="AlphaFoldDB" id="A0A1V6SBF8"/>
<sequence>MTNSLLTNGDMVQGVELPDADQQFWWDSLAPILSRMLQCSRYSVQSQANILSFFKDFIVPSYGPRPSIDGEFFWKSYVTYNHTPGQFSFNFHKDKCTVRLSNVPTAPLAGTASDPFNQKGVVQTIKQIQKGLPDMDMTIFDYFSEAFLVADEDTVGLDARKPVPQYNQLVVASMLGYDFEPVPRVKVYFNPRWKALQMNIENHDLIWTAINNLGSPIKSYKKTLDLLQECGNPRQPGGWIFQPEFISFDLAENMSNTARLKLYGFTTKTCWSHIESIYTLDGRLNDAEVQRGLTVLKRLWHLALSIPEDHDENQDLPPCPHLTAGVIYNYELRENSAKPEAKIYIPVRFYGSGDGKVIEGLVDFFKSEGWDDLATSYQRDFMSVFSTPDGKMVGEHHDISFSYKNDHPYVTAYYRPELIKPMERHIV</sequence>
<dbReference type="NCBIfam" id="TIGR03429">
    <property type="entry name" value="arom_pren_DMATS"/>
    <property type="match status" value="1"/>
</dbReference>
<feature type="binding site" evidence="3">
    <location>
        <position position="261"/>
    </location>
    <ligand>
        <name>dimethylallyl diphosphate</name>
        <dbReference type="ChEBI" id="CHEBI:57623"/>
    </ligand>
</feature>
<evidence type="ECO:0000256" key="1">
    <source>
        <dbReference type="ARBA" id="ARBA00010209"/>
    </source>
</evidence>
<feature type="binding site" evidence="3">
    <location>
        <position position="263"/>
    </location>
    <ligand>
        <name>dimethylallyl diphosphate</name>
        <dbReference type="ChEBI" id="CHEBI:57623"/>
    </ligand>
</feature>
<keyword evidence="5" id="KW-1185">Reference proteome</keyword>
<accession>A0A1V6SBF8</accession>
<feature type="binding site" evidence="3">
    <location>
        <position position="186"/>
    </location>
    <ligand>
        <name>dimethylallyl diphosphate</name>
        <dbReference type="ChEBI" id="CHEBI:57623"/>
    </ligand>
</feature>
<proteinExistence type="inferred from homology"/>
<evidence type="ECO:0000313" key="5">
    <source>
        <dbReference type="Proteomes" id="UP000191342"/>
    </source>
</evidence>
<feature type="binding site" evidence="3">
    <location>
        <position position="188"/>
    </location>
    <ligand>
        <name>dimethylallyl diphosphate</name>
        <dbReference type="ChEBI" id="CHEBI:57623"/>
    </ligand>
</feature>
<protein>
    <recommendedName>
        <fullName evidence="6">Aromatic prenyltransferase (DMATS family)</fullName>
    </recommendedName>
</protein>
<feature type="binding site" evidence="3">
    <location>
        <position position="409"/>
    </location>
    <ligand>
        <name>dimethylallyl diphosphate</name>
        <dbReference type="ChEBI" id="CHEBI:57623"/>
    </ligand>
</feature>
<feature type="binding site" evidence="3">
    <location>
        <position position="413"/>
    </location>
    <ligand>
        <name>dimethylallyl diphosphate</name>
        <dbReference type="ChEBI" id="CHEBI:57623"/>
    </ligand>
</feature>
<dbReference type="PANTHER" id="PTHR40627">
    <property type="entry name" value="INDOLE PRENYLTRANSFERASE TDIB-RELATED"/>
    <property type="match status" value="1"/>
</dbReference>
<feature type="binding site" evidence="3">
    <location>
        <position position="259"/>
    </location>
    <ligand>
        <name>dimethylallyl diphosphate</name>
        <dbReference type="ChEBI" id="CHEBI:57623"/>
    </ligand>
</feature>
<evidence type="ECO:0000313" key="4">
    <source>
        <dbReference type="EMBL" id="OQE11228.1"/>
    </source>
</evidence>
<dbReference type="GO" id="GO:0009820">
    <property type="term" value="P:alkaloid metabolic process"/>
    <property type="evidence" value="ECO:0007669"/>
    <property type="project" value="InterPro"/>
</dbReference>
<evidence type="ECO:0008006" key="6">
    <source>
        <dbReference type="Google" id="ProtNLM"/>
    </source>
</evidence>
<gene>
    <name evidence="4" type="ORF">PENFLA_c076G03418</name>
</gene>
<organism evidence="4 5">
    <name type="scientific">Penicillium flavigenum</name>
    <dbReference type="NCBI Taxonomy" id="254877"/>
    <lineage>
        <taxon>Eukaryota</taxon>
        <taxon>Fungi</taxon>
        <taxon>Dikarya</taxon>
        <taxon>Ascomycota</taxon>
        <taxon>Pezizomycotina</taxon>
        <taxon>Eurotiomycetes</taxon>
        <taxon>Eurotiomycetidae</taxon>
        <taxon>Eurotiales</taxon>
        <taxon>Aspergillaceae</taxon>
        <taxon>Penicillium</taxon>
    </lineage>
</organism>
<reference evidence="5" key="1">
    <citation type="journal article" date="2017" name="Nat. Microbiol.">
        <title>Global analysis of biosynthetic gene clusters reveals vast potential of secondary metabolite production in Penicillium species.</title>
        <authorList>
            <person name="Nielsen J.C."/>
            <person name="Grijseels S."/>
            <person name="Prigent S."/>
            <person name="Ji B."/>
            <person name="Dainat J."/>
            <person name="Nielsen K.F."/>
            <person name="Frisvad J.C."/>
            <person name="Workman M."/>
            <person name="Nielsen J."/>
        </authorList>
    </citation>
    <scope>NUCLEOTIDE SEQUENCE [LARGE SCALE GENOMIC DNA]</scope>
    <source>
        <strain evidence="5">IBT 14082</strain>
    </source>
</reference>
<evidence type="ECO:0000256" key="2">
    <source>
        <dbReference type="ARBA" id="ARBA00022679"/>
    </source>
</evidence>
<comment type="similarity">
    <text evidence="1">Belongs to the tryptophan dimethylallyltransferase family.</text>
</comment>
<dbReference type="OrthoDB" id="3354387at2759"/>
<feature type="binding site" evidence="3">
    <location>
        <position position="344"/>
    </location>
    <ligand>
        <name>dimethylallyl diphosphate</name>
        <dbReference type="ChEBI" id="CHEBI:57623"/>
    </ligand>
</feature>
<dbReference type="SFLD" id="SFLDS00036">
    <property type="entry name" value="Aromatic_Prenyltransferase"/>
    <property type="match status" value="1"/>
</dbReference>
<dbReference type="InterPro" id="IPR012148">
    <property type="entry name" value="ABBA_DMATS-like"/>
</dbReference>
<dbReference type="Proteomes" id="UP000191342">
    <property type="component" value="Unassembled WGS sequence"/>
</dbReference>
<name>A0A1V6SBF8_9EURO</name>
<feature type="binding site" evidence="3">
    <location>
        <position position="99"/>
    </location>
    <ligand>
        <name>dimethylallyl diphosphate</name>
        <dbReference type="ChEBI" id="CHEBI:57623"/>
    </ligand>
</feature>